<dbReference type="PROSITE" id="PS01129">
    <property type="entry name" value="PSI_RLU"/>
    <property type="match status" value="1"/>
</dbReference>
<keyword evidence="2 5" id="KW-0413">Isomerase</keyword>
<dbReference type="GO" id="GO:0003723">
    <property type="term" value="F:RNA binding"/>
    <property type="evidence" value="ECO:0007669"/>
    <property type="project" value="UniProtKB-KW"/>
</dbReference>
<gene>
    <name evidence="5" type="ORF">SPIRO4BDMA_70078</name>
</gene>
<feature type="domain" description="Pseudouridine synthase RsuA/RluA-like" evidence="4">
    <location>
        <begin position="104"/>
        <end position="252"/>
    </location>
</feature>
<reference evidence="5" key="1">
    <citation type="submission" date="2017-02" db="EMBL/GenBank/DDBJ databases">
        <authorList>
            <person name="Regsiter A."/>
            <person name="William W."/>
        </authorList>
    </citation>
    <scope>NUCLEOTIDE SEQUENCE</scope>
    <source>
        <strain evidence="5">BdmA 4</strain>
    </source>
</reference>
<name>A0A3P3XTQ5_9SPIR</name>
<dbReference type="Gene3D" id="3.10.290.10">
    <property type="entry name" value="RNA-binding S4 domain"/>
    <property type="match status" value="1"/>
</dbReference>
<dbReference type="PROSITE" id="PS50889">
    <property type="entry name" value="S4"/>
    <property type="match status" value="1"/>
</dbReference>
<proteinExistence type="inferred from homology"/>
<dbReference type="Pfam" id="PF00849">
    <property type="entry name" value="PseudoU_synth_2"/>
    <property type="match status" value="1"/>
</dbReference>
<evidence type="ECO:0000313" key="5">
    <source>
        <dbReference type="EMBL" id="SLM19656.1"/>
    </source>
</evidence>
<dbReference type="EC" id="5.4.99.24" evidence="5"/>
<dbReference type="SUPFAM" id="SSF55120">
    <property type="entry name" value="Pseudouridine synthase"/>
    <property type="match status" value="1"/>
</dbReference>
<dbReference type="CDD" id="cd02869">
    <property type="entry name" value="PseudoU_synth_RluA_like"/>
    <property type="match status" value="1"/>
</dbReference>
<dbReference type="InterPro" id="IPR036986">
    <property type="entry name" value="S4_RNA-bd_sf"/>
</dbReference>
<dbReference type="PANTHER" id="PTHR21600:SF92">
    <property type="entry name" value="RIBOSOMAL LARGE SUBUNIT PSEUDOURIDINE SYNTHASE C"/>
    <property type="match status" value="1"/>
</dbReference>
<dbReference type="GO" id="GO:0000455">
    <property type="term" value="P:enzyme-directed rRNA pseudouridine synthesis"/>
    <property type="evidence" value="ECO:0007669"/>
    <property type="project" value="TreeGrafter"/>
</dbReference>
<dbReference type="InterPro" id="IPR006145">
    <property type="entry name" value="PsdUridine_synth_RsuA/RluA"/>
</dbReference>
<dbReference type="InterPro" id="IPR006224">
    <property type="entry name" value="PsdUridine_synth_RluA-like_CS"/>
</dbReference>
<dbReference type="InterPro" id="IPR020103">
    <property type="entry name" value="PsdUridine_synth_cat_dom_sf"/>
</dbReference>
<dbReference type="EMBL" id="FWDO01000007">
    <property type="protein sequence ID" value="SLM19656.1"/>
    <property type="molecule type" value="Genomic_DNA"/>
</dbReference>
<comment type="similarity">
    <text evidence="1">Belongs to the pseudouridine synthase RluA family.</text>
</comment>
<keyword evidence="3" id="KW-0694">RNA-binding</keyword>
<dbReference type="Gene3D" id="3.30.2350.10">
    <property type="entry name" value="Pseudouridine synthase"/>
    <property type="match status" value="1"/>
</dbReference>
<dbReference type="AlphaFoldDB" id="A0A3P3XTQ5"/>
<protein>
    <submittedName>
        <fullName evidence="5">Putative Ribosomal large subunit pseudouridine synthase C</fullName>
        <ecNumber evidence="5">5.4.99.24</ecNumber>
    </submittedName>
</protein>
<evidence type="ECO:0000256" key="3">
    <source>
        <dbReference type="PROSITE-ProRule" id="PRU00182"/>
    </source>
</evidence>
<sequence>MVLGEDDDGRRADRIVRKALRNVPLSTIYRLFRQGNVHVENHSIKPEDRLKKGEIIKISLPEALIAAKTGEAPDAPPRAISALKSEFNGLLNHEMPQIVWQNEHLIAFHKPRGMLVHDGETSLDAYALSVLRDQLPHSVSFSPGPLHRLDRNTSGIIMFSKTRIGAEKFTAAIRNRQIRKFYISIVQGDALEPLLIQDTLLRDTQKHVSIIDKKGKTASLYIVPLIKNGRYSLLLIELHTGITHQIRAQLAAHGLPLAGDSKYGGQKTSNIRYYFLHSYCLYLRSQLFGDMPSKIIDPLPEDFYTMIMTLFDTNPEKLEAGIFQVMKQLLEN</sequence>
<evidence type="ECO:0000259" key="4">
    <source>
        <dbReference type="Pfam" id="PF00849"/>
    </source>
</evidence>
<evidence type="ECO:0000256" key="1">
    <source>
        <dbReference type="ARBA" id="ARBA00010876"/>
    </source>
</evidence>
<dbReference type="PANTHER" id="PTHR21600">
    <property type="entry name" value="MITOCHONDRIAL RNA PSEUDOURIDINE SYNTHASE"/>
    <property type="match status" value="1"/>
</dbReference>
<accession>A0A3P3XTQ5</accession>
<dbReference type="InterPro" id="IPR050188">
    <property type="entry name" value="RluA_PseudoU_synthase"/>
</dbReference>
<dbReference type="GO" id="GO:0160141">
    <property type="term" value="F:23S rRNA pseudouridine(955/2504/2580) synthase activity"/>
    <property type="evidence" value="ECO:0007669"/>
    <property type="project" value="UniProtKB-EC"/>
</dbReference>
<organism evidence="5">
    <name type="scientific">uncultured spirochete</name>
    <dbReference type="NCBI Taxonomy" id="156406"/>
    <lineage>
        <taxon>Bacteria</taxon>
        <taxon>Pseudomonadati</taxon>
        <taxon>Spirochaetota</taxon>
        <taxon>Spirochaetia</taxon>
        <taxon>Spirochaetales</taxon>
        <taxon>environmental samples</taxon>
    </lineage>
</organism>
<evidence type="ECO:0000256" key="2">
    <source>
        <dbReference type="ARBA" id="ARBA00023235"/>
    </source>
</evidence>